<proteinExistence type="inferred from homology"/>
<accession>A0A0H3N2B4</accession>
<dbReference type="RefSeq" id="WP_012775456.1">
    <property type="nucleotide sequence ID" value="NC_012926.1"/>
</dbReference>
<keyword evidence="2" id="KW-0815">Transposition</keyword>
<dbReference type="PATRIC" id="fig|568814.3.peg.2003"/>
<name>A0A0H3N2B4_STRS4</name>
<dbReference type="EMBL" id="FM252032">
    <property type="protein sequence ID" value="CAZ56826.1"/>
    <property type="molecule type" value="Genomic_DNA"/>
</dbReference>
<dbReference type="Proteomes" id="UP000009077">
    <property type="component" value="Chromosome"/>
</dbReference>
<evidence type="ECO:0000313" key="7">
    <source>
        <dbReference type="Proteomes" id="UP000009077"/>
    </source>
</evidence>
<dbReference type="GeneID" id="8154330"/>
<gene>
    <name evidence="6" type="ordered locus">SSUBM407_1969</name>
</gene>
<dbReference type="GO" id="GO:0004803">
    <property type="term" value="F:transposase activity"/>
    <property type="evidence" value="ECO:0007669"/>
    <property type="project" value="InterPro"/>
</dbReference>
<dbReference type="PANTHER" id="PTHR33258:SF1">
    <property type="entry name" value="TRANSPOSASE INSL FOR INSERTION SEQUENCE ELEMENT IS186A-RELATED"/>
    <property type="match status" value="1"/>
</dbReference>
<dbReference type="HOGENOM" id="CLU_049304_1_0_9"/>
<dbReference type="AlphaFoldDB" id="A0A0H3N2B4"/>
<dbReference type="InterPro" id="IPR002559">
    <property type="entry name" value="Transposase_11"/>
</dbReference>
<dbReference type="InterPro" id="IPR012337">
    <property type="entry name" value="RNaseH-like_sf"/>
</dbReference>
<dbReference type="NCBIfam" id="NF033592">
    <property type="entry name" value="transpos_IS4_1"/>
    <property type="match status" value="1"/>
</dbReference>
<dbReference type="SUPFAM" id="SSF53098">
    <property type="entry name" value="Ribonuclease H-like"/>
    <property type="match status" value="1"/>
</dbReference>
<evidence type="ECO:0000256" key="3">
    <source>
        <dbReference type="ARBA" id="ARBA00023125"/>
    </source>
</evidence>
<reference evidence="6 7" key="1">
    <citation type="journal article" date="2009" name="PLoS ONE">
        <title>Rapid evolution of virulence and drug resistance in the emerging zoonotic pathogen Streptococcus suis.</title>
        <authorList>
            <person name="Holden M.T.G."/>
            <person name="Hauser H."/>
            <person name="Sanders M."/>
            <person name="Ngo T.H."/>
            <person name="Cherevach I."/>
            <person name="Cronin A."/>
            <person name="Goodhead I."/>
            <person name="Mungall K."/>
            <person name="Quail M.A."/>
            <person name="Price C."/>
            <person name="Rabbinowitsch E."/>
            <person name="Sharp S."/>
            <person name="Croucher N.J."/>
            <person name="Chieu T.B."/>
            <person name="Mai N.T.H."/>
            <person name="Diep T.S."/>
            <person name="Chinh N.T."/>
            <person name="Kehoe M."/>
            <person name="Leigh J.A."/>
            <person name="Ward P.N."/>
            <person name="Dowson C.G."/>
            <person name="Whatmore A.M."/>
            <person name="Chanter N."/>
            <person name="Iversen P."/>
            <person name="Gottschalk M."/>
            <person name="Slater J.D."/>
            <person name="Smith H.E."/>
            <person name="Spratt B.G."/>
            <person name="Xu J."/>
            <person name="Ye C."/>
            <person name="Bentley S."/>
            <person name="Barrell B.G."/>
            <person name="Schultsz C."/>
            <person name="Maskell D.J."/>
            <person name="Parkhill J."/>
        </authorList>
    </citation>
    <scope>NUCLEOTIDE SEQUENCE [LARGE SCALE GENOMIC DNA]</scope>
    <source>
        <strain evidence="6 7">BM407</strain>
    </source>
</reference>
<organism evidence="6 7">
    <name type="scientific">Streptococcus suis (strain BM407)</name>
    <dbReference type="NCBI Taxonomy" id="568814"/>
    <lineage>
        <taxon>Bacteria</taxon>
        <taxon>Bacillati</taxon>
        <taxon>Bacillota</taxon>
        <taxon>Bacilli</taxon>
        <taxon>Lactobacillales</taxon>
        <taxon>Streptococcaceae</taxon>
        <taxon>Streptococcus</taxon>
    </lineage>
</organism>
<evidence type="ECO:0000313" key="6">
    <source>
        <dbReference type="EMBL" id="CAZ56826.1"/>
    </source>
</evidence>
<evidence type="ECO:0000259" key="5">
    <source>
        <dbReference type="Pfam" id="PF01609"/>
    </source>
</evidence>
<evidence type="ECO:0000256" key="4">
    <source>
        <dbReference type="ARBA" id="ARBA00023172"/>
    </source>
</evidence>
<protein>
    <submittedName>
        <fullName evidence="6">Transposase</fullName>
    </submittedName>
</protein>
<dbReference type="GO" id="GO:0003677">
    <property type="term" value="F:DNA binding"/>
    <property type="evidence" value="ECO:0007669"/>
    <property type="project" value="UniProtKB-KW"/>
</dbReference>
<dbReference type="Gene3D" id="3.90.350.10">
    <property type="entry name" value="Transposase Inhibitor Protein From Tn5, Chain A, domain 1"/>
    <property type="match status" value="1"/>
</dbReference>
<dbReference type="KEGG" id="ssb:SSUBM407_1969"/>
<dbReference type="Pfam" id="PF01609">
    <property type="entry name" value="DDE_Tnp_1"/>
    <property type="match status" value="1"/>
</dbReference>
<dbReference type="InterPro" id="IPR047952">
    <property type="entry name" value="Transpos_IS4"/>
</dbReference>
<evidence type="ECO:0000256" key="1">
    <source>
        <dbReference type="ARBA" id="ARBA00010075"/>
    </source>
</evidence>
<sequence length="429" mass="50185">MLDQIKAHLLDSINDIVSIANQFVLHPEKDFSRKSQLTMETMIQAILTMGGNTLAKELLDLDLPVSQSAFVQRRYQLKHQAFKALFANITSKIPTFKDLPILAVDGSDVVLPRNRSDKTTTFQTGPHHTPYTLIHINALYNLEQEIYHDLRIQNNREVDERAAFIDMMESCPFEQALVIMDRGYESYNVMAHCQERNWSYIIRIRDGNHSMKSGFNLPDTPCFDEEFDLNICRKQTNVMKELYRDFPNQYHFLPHNASFDLLPNSSRKSDPISFYDLHFRMVRLEIKPGFFETLVTNTDYSPEKLKDLYAYRWGIETSFRDLKYSIGLTHFHAKKKEGILQEIYAHFINFNVCKWLTSHVAIKPSKLKQAYKICFSDAVYACRKFLREELTSFQLETYIAKHLSIILPNRTFQRKIKSKAPVSFTYRIS</sequence>
<keyword evidence="3" id="KW-0238">DNA-binding</keyword>
<keyword evidence="4" id="KW-0233">DNA recombination</keyword>
<evidence type="ECO:0000256" key="2">
    <source>
        <dbReference type="ARBA" id="ARBA00022578"/>
    </source>
</evidence>
<comment type="similarity">
    <text evidence="1">Belongs to the transposase 11 family.</text>
</comment>
<dbReference type="GO" id="GO:0006313">
    <property type="term" value="P:DNA transposition"/>
    <property type="evidence" value="ECO:0007669"/>
    <property type="project" value="InterPro"/>
</dbReference>
<keyword evidence="7" id="KW-1185">Reference proteome</keyword>
<dbReference type="PANTHER" id="PTHR33258">
    <property type="entry name" value="TRANSPOSASE INSL FOR INSERTION SEQUENCE ELEMENT IS186A-RELATED"/>
    <property type="match status" value="1"/>
</dbReference>
<feature type="domain" description="Transposase IS4-like" evidence="5">
    <location>
        <begin position="99"/>
        <end position="351"/>
    </location>
</feature>